<feature type="compositionally biased region" description="Acidic residues" evidence="1">
    <location>
        <begin position="324"/>
        <end position="333"/>
    </location>
</feature>
<keyword evidence="4" id="KW-1185">Reference proteome</keyword>
<accession>A0A1Y1X6M5</accession>
<comment type="caution">
    <text evidence="3">The sequence shown here is derived from an EMBL/GenBank/DDBJ whole genome shotgun (WGS) entry which is preliminary data.</text>
</comment>
<proteinExistence type="predicted"/>
<sequence>MSVSNVNTLFKDHKSIVELPPPYSTVARDHQLDSKPEPSTLKMDTSTKLDLEVPVEETMLGKMVHLESLCTSMQNMLEFQTFAYKDIKAQLTEIGNSVNNLQGPKPVSKDIQKLNKQDLLNSQLDSADEGMSEDSDEDVGYGRVCNMLDHLLNDAQAAIDTRPPSEVNYSVEQDEELASSASLIIPLRQRLADEIVEEKIDYESEFTRLEACIPKAESASNNTTEVRLWCQVVTNGQSQAPYHIHRKLVLPNISRGKKKVVPFCDASIDHKVLESGGVVGLYRHSKTIVAMVYWTLLFALGVLLLDRHLLELASKQVTHAMEEIEPETQDESLEYSNVEPEDNPPPKIHPSSAPSKKGVNHCYHRSRRNSM</sequence>
<dbReference type="EMBL" id="MCFE01000707">
    <property type="protein sequence ID" value="ORX81348.1"/>
    <property type="molecule type" value="Genomic_DNA"/>
</dbReference>
<feature type="transmembrane region" description="Helical" evidence="2">
    <location>
        <begin position="288"/>
        <end position="305"/>
    </location>
</feature>
<reference evidence="3 4" key="1">
    <citation type="submission" date="2016-07" db="EMBL/GenBank/DDBJ databases">
        <title>Pervasive Adenine N6-methylation of Active Genes in Fungi.</title>
        <authorList>
            <consortium name="DOE Joint Genome Institute"/>
            <person name="Mondo S.J."/>
            <person name="Dannebaum R.O."/>
            <person name="Kuo R.C."/>
            <person name="Labutti K."/>
            <person name="Haridas S."/>
            <person name="Kuo A."/>
            <person name="Salamov A."/>
            <person name="Ahrendt S.R."/>
            <person name="Lipzen A."/>
            <person name="Sullivan W."/>
            <person name="Andreopoulos W.B."/>
            <person name="Clum A."/>
            <person name="Lindquist E."/>
            <person name="Daum C."/>
            <person name="Ramamoorthy G.K."/>
            <person name="Gryganskyi A."/>
            <person name="Culley D."/>
            <person name="Magnuson J.K."/>
            <person name="James T.Y."/>
            <person name="O'Malley M.A."/>
            <person name="Stajich J.E."/>
            <person name="Spatafora J.W."/>
            <person name="Visel A."/>
            <person name="Grigoriev I.V."/>
        </authorList>
    </citation>
    <scope>NUCLEOTIDE SEQUENCE [LARGE SCALE GENOMIC DNA]</scope>
    <source>
        <strain evidence="3 4">CBS 931.73</strain>
    </source>
</reference>
<keyword evidence="2" id="KW-0472">Membrane</keyword>
<evidence type="ECO:0000313" key="4">
    <source>
        <dbReference type="Proteomes" id="UP000193498"/>
    </source>
</evidence>
<feature type="compositionally biased region" description="Basic residues" evidence="1">
    <location>
        <begin position="358"/>
        <end position="371"/>
    </location>
</feature>
<feature type="region of interest" description="Disordered" evidence="1">
    <location>
        <begin position="324"/>
        <end position="371"/>
    </location>
</feature>
<gene>
    <name evidence="3" type="ORF">K493DRAFT_308100</name>
</gene>
<evidence type="ECO:0000256" key="2">
    <source>
        <dbReference type="SAM" id="Phobius"/>
    </source>
</evidence>
<dbReference type="AlphaFoldDB" id="A0A1Y1X6M5"/>
<dbReference type="InParanoid" id="A0A1Y1X6M5"/>
<keyword evidence="2" id="KW-1133">Transmembrane helix</keyword>
<name>A0A1Y1X6M5_9FUNG</name>
<evidence type="ECO:0000256" key="1">
    <source>
        <dbReference type="SAM" id="MobiDB-lite"/>
    </source>
</evidence>
<organism evidence="3 4">
    <name type="scientific">Basidiobolus meristosporus CBS 931.73</name>
    <dbReference type="NCBI Taxonomy" id="1314790"/>
    <lineage>
        <taxon>Eukaryota</taxon>
        <taxon>Fungi</taxon>
        <taxon>Fungi incertae sedis</taxon>
        <taxon>Zoopagomycota</taxon>
        <taxon>Entomophthoromycotina</taxon>
        <taxon>Basidiobolomycetes</taxon>
        <taxon>Basidiobolales</taxon>
        <taxon>Basidiobolaceae</taxon>
        <taxon>Basidiobolus</taxon>
    </lineage>
</organism>
<keyword evidence="2" id="KW-0812">Transmembrane</keyword>
<dbReference type="OrthoDB" id="2418712at2759"/>
<dbReference type="Proteomes" id="UP000193498">
    <property type="component" value="Unassembled WGS sequence"/>
</dbReference>
<protein>
    <submittedName>
        <fullName evidence="3">Uncharacterized protein</fullName>
    </submittedName>
</protein>
<evidence type="ECO:0000313" key="3">
    <source>
        <dbReference type="EMBL" id="ORX81348.1"/>
    </source>
</evidence>